<dbReference type="Gene3D" id="3.40.50.300">
    <property type="entry name" value="P-loop containing nucleotide triphosphate hydrolases"/>
    <property type="match status" value="1"/>
</dbReference>
<protein>
    <submittedName>
        <fullName evidence="13">Protein translocase subunit SecA</fullName>
    </submittedName>
</protein>
<dbReference type="GO" id="GO:0006605">
    <property type="term" value="P:protein targeting"/>
    <property type="evidence" value="ECO:0007669"/>
    <property type="project" value="InterPro"/>
</dbReference>
<keyword evidence="5" id="KW-0547">Nucleotide-binding</keyword>
<keyword evidence="10" id="KW-0472">Membrane</keyword>
<dbReference type="GO" id="GO:0043952">
    <property type="term" value="P:protein transport by the Sec complex"/>
    <property type="evidence" value="ECO:0007669"/>
    <property type="project" value="TreeGrafter"/>
</dbReference>
<dbReference type="GO" id="GO:0017038">
    <property type="term" value="P:protein import"/>
    <property type="evidence" value="ECO:0007669"/>
    <property type="project" value="InterPro"/>
</dbReference>
<evidence type="ECO:0000256" key="5">
    <source>
        <dbReference type="ARBA" id="ARBA00022741"/>
    </source>
</evidence>
<dbReference type="SUPFAM" id="SSF52540">
    <property type="entry name" value="P-loop containing nucleoside triphosphate hydrolases"/>
    <property type="match status" value="1"/>
</dbReference>
<dbReference type="GO" id="GO:0005886">
    <property type="term" value="C:plasma membrane"/>
    <property type="evidence" value="ECO:0007669"/>
    <property type="project" value="TreeGrafter"/>
</dbReference>
<comment type="subcellular location">
    <subcellularLocation>
        <location evidence="1">Membrane</location>
        <topology evidence="1">Peripheral membrane protein</topology>
    </subcellularLocation>
</comment>
<feature type="domain" description="SecA family profile" evidence="12">
    <location>
        <begin position="1"/>
        <end position="146"/>
    </location>
</feature>
<dbReference type="AlphaFoldDB" id="A0A645BP75"/>
<dbReference type="GO" id="GO:0031522">
    <property type="term" value="C:cell envelope Sec protein transport complex"/>
    <property type="evidence" value="ECO:0007669"/>
    <property type="project" value="TreeGrafter"/>
</dbReference>
<evidence type="ECO:0000259" key="11">
    <source>
        <dbReference type="PROSITE" id="PS51194"/>
    </source>
</evidence>
<reference evidence="13" key="1">
    <citation type="submission" date="2019-08" db="EMBL/GenBank/DDBJ databases">
        <authorList>
            <person name="Kucharzyk K."/>
            <person name="Murdoch R.W."/>
            <person name="Higgins S."/>
            <person name="Loffler F."/>
        </authorList>
    </citation>
    <scope>NUCLEOTIDE SEQUENCE</scope>
</reference>
<keyword evidence="8" id="KW-1278">Translocase</keyword>
<dbReference type="Gene3D" id="1.10.3060.10">
    <property type="entry name" value="Helical scaffold and wing domains of SecA"/>
    <property type="match status" value="1"/>
</dbReference>
<evidence type="ECO:0000256" key="2">
    <source>
        <dbReference type="ARBA" id="ARBA00007650"/>
    </source>
</evidence>
<comment type="similarity">
    <text evidence="2">Belongs to the SecA family.</text>
</comment>
<dbReference type="InterPro" id="IPR001650">
    <property type="entry name" value="Helicase_C-like"/>
</dbReference>
<dbReference type="Pfam" id="PF07516">
    <property type="entry name" value="SecA_SW"/>
    <property type="match status" value="1"/>
</dbReference>
<evidence type="ECO:0000256" key="4">
    <source>
        <dbReference type="ARBA" id="ARBA00022490"/>
    </source>
</evidence>
<dbReference type="EMBL" id="VSSQ01021467">
    <property type="protein sequence ID" value="MPM67075.1"/>
    <property type="molecule type" value="Genomic_DNA"/>
</dbReference>
<evidence type="ECO:0000256" key="8">
    <source>
        <dbReference type="ARBA" id="ARBA00022967"/>
    </source>
</evidence>
<dbReference type="Pfam" id="PF21090">
    <property type="entry name" value="P-loop_SecA"/>
    <property type="match status" value="2"/>
</dbReference>
<name>A0A645BP75_9ZZZZ</name>
<dbReference type="PANTHER" id="PTHR30612">
    <property type="entry name" value="SECA INNER MEMBRANE COMPONENT OF SEC PROTEIN SECRETION SYSTEM"/>
    <property type="match status" value="1"/>
</dbReference>
<keyword evidence="7" id="KW-0653">Protein transport</keyword>
<dbReference type="InterPro" id="IPR036266">
    <property type="entry name" value="SecA_Wing/Scaffold_sf"/>
</dbReference>
<dbReference type="GO" id="GO:0005524">
    <property type="term" value="F:ATP binding"/>
    <property type="evidence" value="ECO:0007669"/>
    <property type="project" value="UniProtKB-KW"/>
</dbReference>
<dbReference type="InterPro" id="IPR014018">
    <property type="entry name" value="SecA_motor_DEAD"/>
</dbReference>
<organism evidence="13">
    <name type="scientific">bioreactor metagenome</name>
    <dbReference type="NCBI Taxonomy" id="1076179"/>
    <lineage>
        <taxon>unclassified sequences</taxon>
        <taxon>metagenomes</taxon>
        <taxon>ecological metagenomes</taxon>
    </lineage>
</organism>
<evidence type="ECO:0000259" key="12">
    <source>
        <dbReference type="PROSITE" id="PS51196"/>
    </source>
</evidence>
<dbReference type="InterPro" id="IPR000185">
    <property type="entry name" value="SecA"/>
</dbReference>
<dbReference type="InterPro" id="IPR011116">
    <property type="entry name" value="SecA_Wing/Scaffold"/>
</dbReference>
<accession>A0A645BP75</accession>
<dbReference type="PROSITE" id="PS01312">
    <property type="entry name" value="SECA"/>
    <property type="match status" value="1"/>
</dbReference>
<keyword evidence="9" id="KW-0811">Translocation</keyword>
<dbReference type="PANTHER" id="PTHR30612:SF0">
    <property type="entry name" value="CHLOROPLAST PROTEIN-TRANSPORTING ATPASE"/>
    <property type="match status" value="1"/>
</dbReference>
<evidence type="ECO:0000256" key="10">
    <source>
        <dbReference type="ARBA" id="ARBA00023136"/>
    </source>
</evidence>
<dbReference type="PROSITE" id="PS51196">
    <property type="entry name" value="SECA_MOTOR_DEAD"/>
    <property type="match status" value="1"/>
</dbReference>
<dbReference type="InterPro" id="IPR044722">
    <property type="entry name" value="SecA_SF2_C"/>
</dbReference>
<keyword evidence="3" id="KW-0813">Transport</keyword>
<sequence length="333" mass="36755">MLVGTPNIGVSEKVSALLAGRGIAHVVLSAKQDAGEADIIAKAGLPGSVMVATNMAGRGTDIRLGGGDPKTAELVCKLGGLLVLGAERQRFRRVDNQLIGRAGRQGDPGESIFFVSAQDDLLRLFGDEKAGISQKQLKRAQRRAESLDAGQRKDNLEADNILQEYRKHFVEERDRLLESGDTLAQLREMIAAETKTLWKSYNNPKNCYADFRIAFCQVFGREALPKNTGLPDIASYTAAAENRLCNKEAEAPGVFEELARAVMLQCVDEAWTNFLEEFEDLKSGYHLMSMGSSNSRHVLIKYSAKLLEKANAHIIREGLRRIFCCRLERKTAQ</sequence>
<dbReference type="GO" id="GO:0006886">
    <property type="term" value="P:intracellular protein transport"/>
    <property type="evidence" value="ECO:0007669"/>
    <property type="project" value="InterPro"/>
</dbReference>
<dbReference type="SUPFAM" id="SSF81886">
    <property type="entry name" value="Helical scaffold and wing domains of SecA"/>
    <property type="match status" value="1"/>
</dbReference>
<gene>
    <name evidence="13" type="primary">secA_37</name>
    <name evidence="13" type="ORF">SDC9_113991</name>
</gene>
<evidence type="ECO:0000256" key="6">
    <source>
        <dbReference type="ARBA" id="ARBA00022840"/>
    </source>
</evidence>
<dbReference type="InterPro" id="IPR020937">
    <property type="entry name" value="SecA_CS"/>
</dbReference>
<evidence type="ECO:0000256" key="1">
    <source>
        <dbReference type="ARBA" id="ARBA00004170"/>
    </source>
</evidence>
<evidence type="ECO:0000256" key="7">
    <source>
        <dbReference type="ARBA" id="ARBA00022927"/>
    </source>
</evidence>
<dbReference type="InterPro" id="IPR027417">
    <property type="entry name" value="P-loop_NTPase"/>
</dbReference>
<evidence type="ECO:0000313" key="13">
    <source>
        <dbReference type="EMBL" id="MPM67075.1"/>
    </source>
</evidence>
<feature type="domain" description="Helicase C-terminal" evidence="11">
    <location>
        <begin position="1"/>
        <end position="162"/>
    </location>
</feature>
<dbReference type="GO" id="GO:0005829">
    <property type="term" value="C:cytosol"/>
    <property type="evidence" value="ECO:0007669"/>
    <property type="project" value="TreeGrafter"/>
</dbReference>
<comment type="caution">
    <text evidence="13">The sequence shown here is derived from an EMBL/GenBank/DDBJ whole genome shotgun (WGS) entry which is preliminary data.</text>
</comment>
<dbReference type="FunFam" id="3.40.50.300:FF:000429">
    <property type="entry name" value="Preprotein translocase subunit SecA"/>
    <property type="match status" value="1"/>
</dbReference>
<keyword evidence="4" id="KW-0963">Cytoplasm</keyword>
<evidence type="ECO:0000256" key="9">
    <source>
        <dbReference type="ARBA" id="ARBA00023010"/>
    </source>
</evidence>
<keyword evidence="6" id="KW-0067">ATP-binding</keyword>
<dbReference type="PROSITE" id="PS51194">
    <property type="entry name" value="HELICASE_CTER"/>
    <property type="match status" value="1"/>
</dbReference>
<evidence type="ECO:0000256" key="3">
    <source>
        <dbReference type="ARBA" id="ARBA00022448"/>
    </source>
</evidence>
<proteinExistence type="inferred from homology"/>